<gene>
    <name evidence="1" type="ORF">ACHE_80457A</name>
</gene>
<evidence type="ECO:0000313" key="1">
    <source>
        <dbReference type="EMBL" id="BCR92557.1"/>
    </source>
</evidence>
<dbReference type="RefSeq" id="XP_043141070.1">
    <property type="nucleotide sequence ID" value="XM_043283829.1"/>
</dbReference>
<organism evidence="1 2">
    <name type="scientific">Aspergillus chevalieri</name>
    <name type="common">Eurotium chevalieri</name>
    <dbReference type="NCBI Taxonomy" id="182096"/>
    <lineage>
        <taxon>Eukaryota</taxon>
        <taxon>Fungi</taxon>
        <taxon>Dikarya</taxon>
        <taxon>Ascomycota</taxon>
        <taxon>Pezizomycotina</taxon>
        <taxon>Eurotiomycetes</taxon>
        <taxon>Eurotiomycetidae</taxon>
        <taxon>Eurotiales</taxon>
        <taxon>Aspergillaceae</taxon>
        <taxon>Aspergillus</taxon>
        <taxon>Aspergillus subgen. Aspergillus</taxon>
    </lineage>
</organism>
<dbReference type="KEGG" id="ache:ACHE_80457A"/>
<reference evidence="1" key="1">
    <citation type="submission" date="2021-01" db="EMBL/GenBank/DDBJ databases">
        <authorList>
            <consortium name="Aspergillus chevalieri M1 genome sequencing consortium"/>
            <person name="Kazuki M."/>
            <person name="Futagami T."/>
        </authorList>
    </citation>
    <scope>NUCLEOTIDE SEQUENCE</scope>
    <source>
        <strain evidence="1">M1</strain>
    </source>
</reference>
<dbReference type="EMBL" id="AP024423">
    <property type="protein sequence ID" value="BCR92557.1"/>
    <property type="molecule type" value="Genomic_DNA"/>
</dbReference>
<sequence length="79" mass="9211">MTHKPAMVSLLPMQQIDGKCVDQRKLMSLLRAVYGISNEGRNNFYVELRLNKYKIYRATDSPALTEAEIRNCRTYCRLL</sequence>
<dbReference type="Proteomes" id="UP000637239">
    <property type="component" value="Chromosome 8"/>
</dbReference>
<proteinExistence type="predicted"/>
<name>A0A7R7VXF5_ASPCH</name>
<reference evidence="1" key="2">
    <citation type="submission" date="2021-02" db="EMBL/GenBank/DDBJ databases">
        <title>Aspergillus chevalieri M1 genome sequence.</title>
        <authorList>
            <person name="Kadooka C."/>
            <person name="Mori K."/>
            <person name="Futagami T."/>
        </authorList>
    </citation>
    <scope>NUCLEOTIDE SEQUENCE</scope>
    <source>
        <strain evidence="1">M1</strain>
    </source>
</reference>
<keyword evidence="2" id="KW-1185">Reference proteome</keyword>
<dbReference type="AlphaFoldDB" id="A0A7R7VXF5"/>
<protein>
    <submittedName>
        <fullName evidence="1">Uncharacterized protein</fullName>
    </submittedName>
</protein>
<evidence type="ECO:0000313" key="2">
    <source>
        <dbReference type="Proteomes" id="UP000637239"/>
    </source>
</evidence>
<dbReference type="GeneID" id="66986906"/>
<accession>A0A7R7VXF5</accession>